<feature type="region of interest" description="Disordered" evidence="1">
    <location>
        <begin position="200"/>
        <end position="220"/>
    </location>
</feature>
<feature type="compositionally biased region" description="Polar residues" evidence="1">
    <location>
        <begin position="155"/>
        <end position="175"/>
    </location>
</feature>
<feature type="compositionally biased region" description="Polar residues" evidence="1">
    <location>
        <begin position="63"/>
        <end position="74"/>
    </location>
</feature>
<evidence type="ECO:0000313" key="3">
    <source>
        <dbReference type="Proteomes" id="UP001212841"/>
    </source>
</evidence>
<feature type="compositionally biased region" description="Low complexity" evidence="1">
    <location>
        <begin position="130"/>
        <end position="141"/>
    </location>
</feature>
<gene>
    <name evidence="2" type="ORF">HK097_000021</name>
</gene>
<dbReference type="EMBL" id="JADGJD010000001">
    <property type="protein sequence ID" value="KAJ3057555.1"/>
    <property type="molecule type" value="Genomic_DNA"/>
</dbReference>
<comment type="caution">
    <text evidence="2">The sequence shown here is derived from an EMBL/GenBank/DDBJ whole genome shotgun (WGS) entry which is preliminary data.</text>
</comment>
<protein>
    <submittedName>
        <fullName evidence="2">Uncharacterized protein</fullName>
    </submittedName>
</protein>
<organism evidence="2 3">
    <name type="scientific">Rhizophlyctis rosea</name>
    <dbReference type="NCBI Taxonomy" id="64517"/>
    <lineage>
        <taxon>Eukaryota</taxon>
        <taxon>Fungi</taxon>
        <taxon>Fungi incertae sedis</taxon>
        <taxon>Chytridiomycota</taxon>
        <taxon>Chytridiomycota incertae sedis</taxon>
        <taxon>Chytridiomycetes</taxon>
        <taxon>Rhizophlyctidales</taxon>
        <taxon>Rhizophlyctidaceae</taxon>
        <taxon>Rhizophlyctis</taxon>
    </lineage>
</organism>
<dbReference type="AlphaFoldDB" id="A0AAD5X5H2"/>
<dbReference type="Proteomes" id="UP001212841">
    <property type="component" value="Unassembled WGS sequence"/>
</dbReference>
<evidence type="ECO:0000256" key="1">
    <source>
        <dbReference type="SAM" id="MobiDB-lite"/>
    </source>
</evidence>
<feature type="compositionally biased region" description="Low complexity" evidence="1">
    <location>
        <begin position="89"/>
        <end position="99"/>
    </location>
</feature>
<feature type="region of interest" description="Disordered" evidence="1">
    <location>
        <begin position="1"/>
        <end position="179"/>
    </location>
</feature>
<proteinExistence type="predicted"/>
<accession>A0AAD5X5H2</accession>
<feature type="compositionally biased region" description="Polar residues" evidence="1">
    <location>
        <begin position="45"/>
        <end position="54"/>
    </location>
</feature>
<evidence type="ECO:0000313" key="2">
    <source>
        <dbReference type="EMBL" id="KAJ3057555.1"/>
    </source>
</evidence>
<feature type="compositionally biased region" description="Basic residues" evidence="1">
    <location>
        <begin position="34"/>
        <end position="44"/>
    </location>
</feature>
<sequence>MTLPQETEPEDQSIDAEQPRTCTVSTTDTTAPPAKKKNRKKKKASTASLTQTTSPPNPVPHLPTSSETPSSFNTVVAAGWGAPFPTPNPSSSSWTTPTTGIHFTQGGPPSASTWSAEAEHARLTAKSTKGWGSWGWAGQSSTPPPNPNSITPGSENPQTDSSKPTAQPSHLSPTTGWDVPVIGVQMFSAVPEDRTDIQGVTGGAWNIGSGTGTDTWNTPVSPSLRMNIQDDIDLTEDPNALEGSLAYDAHIEELDEEEQ</sequence>
<name>A0AAD5X5H2_9FUNG</name>
<keyword evidence="3" id="KW-1185">Reference proteome</keyword>
<reference evidence="2" key="1">
    <citation type="submission" date="2020-05" db="EMBL/GenBank/DDBJ databases">
        <title>Phylogenomic resolution of chytrid fungi.</title>
        <authorList>
            <person name="Stajich J.E."/>
            <person name="Amses K."/>
            <person name="Simmons R."/>
            <person name="Seto K."/>
            <person name="Myers J."/>
            <person name="Bonds A."/>
            <person name="Quandt C.A."/>
            <person name="Barry K."/>
            <person name="Liu P."/>
            <person name="Grigoriev I."/>
            <person name="Longcore J.E."/>
            <person name="James T.Y."/>
        </authorList>
    </citation>
    <scope>NUCLEOTIDE SEQUENCE</scope>
    <source>
        <strain evidence="2">JEL0318</strain>
    </source>
</reference>